<dbReference type="PANTHER" id="PTHR47784">
    <property type="entry name" value="STEROL UPTAKE CONTROL PROTEIN 2"/>
    <property type="match status" value="1"/>
</dbReference>
<dbReference type="PANTHER" id="PTHR47784:SF5">
    <property type="entry name" value="STEROL UPTAKE CONTROL PROTEIN 2"/>
    <property type="match status" value="1"/>
</dbReference>
<accession>A0AAJ0ESJ1</accession>
<sequence>MQCHPDVGGNELLGLLREKLSRIERGLNQRNMSLEVKSLIEEAISGLRDSIERASSITPELNLAVSLPMILRDNFMALLVVRDPTSLFVLAHYCTVIHAAGSQFRFMKDWGRHLIAAIFRSLPPNWRDEIRWPIDYVDPKMASQNEDITTESAG</sequence>
<reference evidence="1" key="1">
    <citation type="submission" date="2021-06" db="EMBL/GenBank/DDBJ databases">
        <title>Comparative genomics, transcriptomics and evolutionary studies reveal genomic signatures of adaptation to plant cell wall in hemibiotrophic fungi.</title>
        <authorList>
            <consortium name="DOE Joint Genome Institute"/>
            <person name="Baroncelli R."/>
            <person name="Diaz J.F."/>
            <person name="Benocci T."/>
            <person name="Peng M."/>
            <person name="Battaglia E."/>
            <person name="Haridas S."/>
            <person name="Andreopoulos W."/>
            <person name="Labutti K."/>
            <person name="Pangilinan J."/>
            <person name="Floch G.L."/>
            <person name="Makela M.R."/>
            <person name="Henrissat B."/>
            <person name="Grigoriev I.V."/>
            <person name="Crouch J.A."/>
            <person name="De Vries R.P."/>
            <person name="Sukno S.A."/>
            <person name="Thon M.R."/>
        </authorList>
    </citation>
    <scope>NUCLEOTIDE SEQUENCE</scope>
    <source>
        <strain evidence="1">CBS 193.32</strain>
    </source>
</reference>
<evidence type="ECO:0000313" key="2">
    <source>
        <dbReference type="Proteomes" id="UP001224890"/>
    </source>
</evidence>
<dbReference type="GeneID" id="85465153"/>
<keyword evidence="2" id="KW-1185">Reference proteome</keyword>
<evidence type="ECO:0000313" key="1">
    <source>
        <dbReference type="EMBL" id="KAK1672353.1"/>
    </source>
</evidence>
<dbReference type="EMBL" id="JAHMHR010000039">
    <property type="protein sequence ID" value="KAK1672353.1"/>
    <property type="molecule type" value="Genomic_DNA"/>
</dbReference>
<gene>
    <name evidence="1" type="ORF">BDP55DRAFT_750748</name>
</gene>
<dbReference type="Proteomes" id="UP001224890">
    <property type="component" value="Unassembled WGS sequence"/>
</dbReference>
<dbReference type="AlphaFoldDB" id="A0AAJ0ESJ1"/>
<dbReference type="RefSeq" id="XP_060426356.1">
    <property type="nucleotide sequence ID" value="XM_060580627.1"/>
</dbReference>
<dbReference type="GO" id="GO:0001228">
    <property type="term" value="F:DNA-binding transcription activator activity, RNA polymerase II-specific"/>
    <property type="evidence" value="ECO:0007669"/>
    <property type="project" value="TreeGrafter"/>
</dbReference>
<proteinExistence type="predicted"/>
<comment type="caution">
    <text evidence="1">The sequence shown here is derived from an EMBL/GenBank/DDBJ whole genome shotgun (WGS) entry which is preliminary data.</text>
</comment>
<name>A0AAJ0ESJ1_9PEZI</name>
<organism evidence="1 2">
    <name type="scientific">Colletotrichum godetiae</name>
    <dbReference type="NCBI Taxonomy" id="1209918"/>
    <lineage>
        <taxon>Eukaryota</taxon>
        <taxon>Fungi</taxon>
        <taxon>Dikarya</taxon>
        <taxon>Ascomycota</taxon>
        <taxon>Pezizomycotina</taxon>
        <taxon>Sordariomycetes</taxon>
        <taxon>Hypocreomycetidae</taxon>
        <taxon>Glomerellales</taxon>
        <taxon>Glomerellaceae</taxon>
        <taxon>Colletotrichum</taxon>
        <taxon>Colletotrichum acutatum species complex</taxon>
    </lineage>
</organism>
<protein>
    <submittedName>
        <fullName evidence="1">Uncharacterized protein</fullName>
    </submittedName>
</protein>
<dbReference type="InterPro" id="IPR053157">
    <property type="entry name" value="Sterol_Uptake_Regulator"/>
</dbReference>